<evidence type="ECO:0000256" key="14">
    <source>
        <dbReference type="SAM" id="MobiDB-lite"/>
    </source>
</evidence>
<evidence type="ECO:0000256" key="5">
    <source>
        <dbReference type="ARBA" id="ARBA00022618"/>
    </source>
</evidence>
<dbReference type="EMBL" id="CT868385">
    <property type="protein sequence ID" value="CAK81053.1"/>
    <property type="molecule type" value="Genomic_DNA"/>
</dbReference>
<evidence type="ECO:0000256" key="10">
    <source>
        <dbReference type="ARBA" id="ARBA00023306"/>
    </source>
</evidence>
<evidence type="ECO:0000313" key="17">
    <source>
        <dbReference type="EMBL" id="CAK81053.1"/>
    </source>
</evidence>
<reference evidence="17 18" key="1">
    <citation type="journal article" date="2006" name="Nature">
        <title>Global trends of whole-genome duplications revealed by the ciliate Paramecium tetraurelia.</title>
        <authorList>
            <consortium name="Genoscope"/>
            <person name="Aury J.-M."/>
            <person name="Jaillon O."/>
            <person name="Duret L."/>
            <person name="Noel B."/>
            <person name="Jubin C."/>
            <person name="Porcel B.M."/>
            <person name="Segurens B."/>
            <person name="Daubin V."/>
            <person name="Anthouard V."/>
            <person name="Aiach N."/>
            <person name="Arnaiz O."/>
            <person name="Billaut A."/>
            <person name="Beisson J."/>
            <person name="Blanc I."/>
            <person name="Bouhouche K."/>
            <person name="Camara F."/>
            <person name="Duharcourt S."/>
            <person name="Guigo R."/>
            <person name="Gogendeau D."/>
            <person name="Katinka M."/>
            <person name="Keller A.-M."/>
            <person name="Kissmehl R."/>
            <person name="Klotz C."/>
            <person name="Koll F."/>
            <person name="Le Moue A."/>
            <person name="Lepere C."/>
            <person name="Malinsky S."/>
            <person name="Nowacki M."/>
            <person name="Nowak J.K."/>
            <person name="Plattner H."/>
            <person name="Poulain J."/>
            <person name="Ruiz F."/>
            <person name="Serrano V."/>
            <person name="Zagulski M."/>
            <person name="Dessen P."/>
            <person name="Betermier M."/>
            <person name="Weissenbach J."/>
            <person name="Scarpelli C."/>
            <person name="Schachter V."/>
            <person name="Sperling L."/>
            <person name="Meyer E."/>
            <person name="Cohen J."/>
            <person name="Wincker P."/>
        </authorList>
    </citation>
    <scope>NUCLEOTIDE SEQUENCE [LARGE SCALE GENOMIC DNA]</scope>
    <source>
        <strain evidence="17 18">Stock d4-2</strain>
    </source>
</reference>
<evidence type="ECO:0000256" key="7">
    <source>
        <dbReference type="ARBA" id="ARBA00022776"/>
    </source>
</evidence>
<comment type="catalytic activity">
    <reaction evidence="1">
        <text>S-ubiquitinyl-[E2 ubiquitin-conjugating enzyme]-L-cysteine + [acceptor protein]-L-lysine = [E2 ubiquitin-conjugating enzyme]-L-cysteine + N(6)-ubiquitinyl-[acceptor protein]-L-lysine.</text>
        <dbReference type="EC" id="2.3.2.27"/>
    </reaction>
</comment>
<dbReference type="SMART" id="SM00240">
    <property type="entry name" value="FHA"/>
    <property type="match status" value="1"/>
</dbReference>
<protein>
    <recommendedName>
        <fullName evidence="4">RING-type E3 ubiquitin transferase</fullName>
        <ecNumber evidence="4">2.3.2.27</ecNumber>
    </recommendedName>
    <alternativeName>
        <fullName evidence="12">Checkpoint with forkhead and RING finger domains protein</fullName>
    </alternativeName>
    <alternativeName>
        <fullName evidence="11">RING-type E3 ubiquitin transferase CHFR</fullName>
    </alternativeName>
</protein>
<dbReference type="OrthoDB" id="1305878at2759"/>
<accession>A0DDD6</accession>
<dbReference type="GO" id="GO:0016567">
    <property type="term" value="P:protein ubiquitination"/>
    <property type="evidence" value="ECO:0007669"/>
    <property type="project" value="UniProtKB-UniPathway"/>
</dbReference>
<keyword evidence="13" id="KW-0863">Zinc-finger</keyword>
<dbReference type="GO" id="GO:0005634">
    <property type="term" value="C:nucleus"/>
    <property type="evidence" value="ECO:0000318"/>
    <property type="project" value="GO_Central"/>
</dbReference>
<dbReference type="GO" id="GO:0004842">
    <property type="term" value="F:ubiquitin-protein transferase activity"/>
    <property type="evidence" value="ECO:0000318"/>
    <property type="project" value="GO_Central"/>
</dbReference>
<evidence type="ECO:0000256" key="9">
    <source>
        <dbReference type="ARBA" id="ARBA00023242"/>
    </source>
</evidence>
<dbReference type="eggNOG" id="KOG0802">
    <property type="taxonomic scope" value="Eukaryota"/>
</dbReference>
<keyword evidence="13" id="KW-0479">Metal-binding</keyword>
<keyword evidence="8" id="KW-0833">Ubl conjugation pathway</keyword>
<proteinExistence type="predicted"/>
<evidence type="ECO:0000256" key="12">
    <source>
        <dbReference type="ARBA" id="ARBA00031332"/>
    </source>
</evidence>
<dbReference type="InterPro" id="IPR008984">
    <property type="entry name" value="SMAD_FHA_dom_sf"/>
</dbReference>
<dbReference type="UniPathway" id="UPA00143"/>
<keyword evidence="9" id="KW-0539">Nucleus</keyword>
<dbReference type="PANTHER" id="PTHR16079:SF4">
    <property type="entry name" value="E3 UBIQUITIN-PROTEIN LIGASE CHFR"/>
    <property type="match status" value="1"/>
</dbReference>
<evidence type="ECO:0000256" key="4">
    <source>
        <dbReference type="ARBA" id="ARBA00012483"/>
    </source>
</evidence>
<name>A0DDD6_PARTE</name>
<organism evidence="17 18">
    <name type="scientific">Paramecium tetraurelia</name>
    <dbReference type="NCBI Taxonomy" id="5888"/>
    <lineage>
        <taxon>Eukaryota</taxon>
        <taxon>Sar</taxon>
        <taxon>Alveolata</taxon>
        <taxon>Ciliophora</taxon>
        <taxon>Intramacronucleata</taxon>
        <taxon>Oligohymenophorea</taxon>
        <taxon>Peniculida</taxon>
        <taxon>Parameciidae</taxon>
        <taxon>Paramecium</taxon>
    </lineage>
</organism>
<dbReference type="GO" id="GO:0061630">
    <property type="term" value="F:ubiquitin protein ligase activity"/>
    <property type="evidence" value="ECO:0007669"/>
    <property type="project" value="UniProtKB-EC"/>
</dbReference>
<keyword evidence="7" id="KW-0498">Mitosis</keyword>
<dbReference type="KEGG" id="ptm:GSPATT00015912001"/>
<dbReference type="SUPFAM" id="SSF49879">
    <property type="entry name" value="SMAD/FHA domain"/>
    <property type="match status" value="1"/>
</dbReference>
<keyword evidence="10" id="KW-0131">Cell cycle</keyword>
<dbReference type="SMART" id="SM00184">
    <property type="entry name" value="RING"/>
    <property type="match status" value="1"/>
</dbReference>
<dbReference type="AlphaFoldDB" id="A0DDD6"/>
<feature type="region of interest" description="Disordered" evidence="14">
    <location>
        <begin position="266"/>
        <end position="297"/>
    </location>
</feature>
<dbReference type="GO" id="GO:0051301">
    <property type="term" value="P:cell division"/>
    <property type="evidence" value="ECO:0007669"/>
    <property type="project" value="UniProtKB-KW"/>
</dbReference>
<sequence>MQGTPDLDQPSVASSTQPWGKLISMNGAKVSSQDLLDNEVTIGRLPTNKIIIPDNRLSGTHCKLKWDAANNIAQLQDLSTNGTFIGDQKIGKSNEIIVKNGDEIFILHKSKVPISDIIGFTLIIQQVKEVKVAAQLDEQQQKKLQMMEEMQDDIHCPICDDVIFQCVSLIPCLHNFCGACFSDWMAKQKTCPSCRKEVQSVNKNPMVNNVVEKYLLMHPEKKRPPEEYKEMDEKNKIKGDALVFNQAAPPPPPPQQVPMIQNVAPARGRGRGRGQAQQQQQQQQSQQSQNSVQDQSNYNGPVTKDCVTCLKAINGFQCQKRGQQHLNCTNCESKMPKFDLNEKRLVFRCELCERFFCSIYNKNCSQISNKNPMHKLQEHKVPGTVDIQCFRQNYIEQKGFLDYQKNNNITTQDIFKFMMENCINKGQFRYIESNKILTNPVRDIDLTLTPDTPVCSYCFGLIWQQIVFRYRIAIKNQLSDDLKNRSQCWFGINCKTMIHNQEHAKKLDHICEQTKL</sequence>
<dbReference type="Proteomes" id="UP000000600">
    <property type="component" value="Unassembled WGS sequence"/>
</dbReference>
<evidence type="ECO:0000256" key="6">
    <source>
        <dbReference type="ARBA" id="ARBA00022679"/>
    </source>
</evidence>
<dbReference type="OMA" id="CTNCESK"/>
<dbReference type="InterPro" id="IPR040909">
    <property type="entry name" value="CHFR_Znf-CRD"/>
</dbReference>
<dbReference type="Pfam" id="PF00498">
    <property type="entry name" value="FHA"/>
    <property type="match status" value="1"/>
</dbReference>
<keyword evidence="5" id="KW-0132">Cell division</keyword>
<keyword evidence="6" id="KW-0808">Transferase</keyword>
<dbReference type="STRING" id="5888.A0DDD6"/>
<evidence type="ECO:0000259" key="15">
    <source>
        <dbReference type="PROSITE" id="PS50006"/>
    </source>
</evidence>
<dbReference type="Gene3D" id="3.30.40.10">
    <property type="entry name" value="Zinc/RING finger domain, C3HC4 (zinc finger)"/>
    <property type="match status" value="1"/>
</dbReference>
<dbReference type="SUPFAM" id="SSF57850">
    <property type="entry name" value="RING/U-box"/>
    <property type="match status" value="1"/>
</dbReference>
<dbReference type="InterPro" id="IPR001841">
    <property type="entry name" value="Znf_RING"/>
</dbReference>
<keyword evidence="18" id="KW-1185">Reference proteome</keyword>
<dbReference type="CDD" id="cd16503">
    <property type="entry name" value="RING-HC_CHFR"/>
    <property type="match status" value="1"/>
</dbReference>
<feature type="compositionally biased region" description="Low complexity" evidence="14">
    <location>
        <begin position="274"/>
        <end position="296"/>
    </location>
</feature>
<dbReference type="Gene3D" id="2.60.200.20">
    <property type="match status" value="1"/>
</dbReference>
<feature type="domain" description="RING-type" evidence="16">
    <location>
        <begin position="156"/>
        <end position="195"/>
    </location>
</feature>
<evidence type="ECO:0000256" key="8">
    <source>
        <dbReference type="ARBA" id="ARBA00022786"/>
    </source>
</evidence>
<dbReference type="GeneID" id="5034235"/>
<dbReference type="RefSeq" id="XP_001448450.1">
    <property type="nucleotide sequence ID" value="XM_001448413.1"/>
</dbReference>
<dbReference type="EC" id="2.3.2.27" evidence="4"/>
<dbReference type="Pfam" id="PF13923">
    <property type="entry name" value="zf-C3HC4_2"/>
    <property type="match status" value="1"/>
</dbReference>
<dbReference type="FunFam" id="3.30.40.10:FF:000203">
    <property type="entry name" value="E3 ubiquitin-protein ligase CHFR isoform X1"/>
    <property type="match status" value="1"/>
</dbReference>
<dbReference type="PROSITE" id="PS50089">
    <property type="entry name" value="ZF_RING_2"/>
    <property type="match status" value="1"/>
</dbReference>
<evidence type="ECO:0000256" key="2">
    <source>
        <dbReference type="ARBA" id="ARBA00004123"/>
    </source>
</evidence>
<dbReference type="GO" id="GO:0006511">
    <property type="term" value="P:ubiquitin-dependent protein catabolic process"/>
    <property type="evidence" value="ECO:0000318"/>
    <property type="project" value="GO_Central"/>
</dbReference>
<gene>
    <name evidence="17" type="ORF">GSPATT00015912001</name>
</gene>
<dbReference type="InterPro" id="IPR013083">
    <property type="entry name" value="Znf_RING/FYVE/PHD"/>
</dbReference>
<evidence type="ECO:0000256" key="1">
    <source>
        <dbReference type="ARBA" id="ARBA00000900"/>
    </source>
</evidence>
<dbReference type="Gene3D" id="3.30.40.140">
    <property type="match status" value="1"/>
</dbReference>
<keyword evidence="13" id="KW-0862">Zinc</keyword>
<comment type="pathway">
    <text evidence="3">Protein modification; protein ubiquitination.</text>
</comment>
<evidence type="ECO:0000259" key="16">
    <source>
        <dbReference type="PROSITE" id="PS50089"/>
    </source>
</evidence>
<comment type="subcellular location">
    <subcellularLocation>
        <location evidence="2">Nucleus</location>
    </subcellularLocation>
</comment>
<evidence type="ECO:0000256" key="11">
    <source>
        <dbReference type="ARBA" id="ARBA00029800"/>
    </source>
</evidence>
<dbReference type="GO" id="GO:0008270">
    <property type="term" value="F:zinc ion binding"/>
    <property type="evidence" value="ECO:0007669"/>
    <property type="project" value="UniProtKB-KW"/>
</dbReference>
<dbReference type="InterPro" id="IPR000253">
    <property type="entry name" value="FHA_dom"/>
</dbReference>
<feature type="domain" description="FHA" evidence="15">
    <location>
        <begin position="40"/>
        <end position="90"/>
    </location>
</feature>
<dbReference type="GO" id="GO:0044818">
    <property type="term" value="P:mitotic G2/M transition checkpoint"/>
    <property type="evidence" value="ECO:0000318"/>
    <property type="project" value="GO_Central"/>
</dbReference>
<evidence type="ECO:0000313" key="18">
    <source>
        <dbReference type="Proteomes" id="UP000000600"/>
    </source>
</evidence>
<dbReference type="HOGENOM" id="CLU_486197_0_0_1"/>
<dbReference type="PROSITE" id="PS50006">
    <property type="entry name" value="FHA_DOMAIN"/>
    <property type="match status" value="1"/>
</dbReference>
<evidence type="ECO:0000256" key="3">
    <source>
        <dbReference type="ARBA" id="ARBA00004906"/>
    </source>
</evidence>
<evidence type="ECO:0000256" key="13">
    <source>
        <dbReference type="PROSITE-ProRule" id="PRU00175"/>
    </source>
</evidence>
<dbReference type="InParanoid" id="A0DDD6"/>
<dbReference type="InterPro" id="IPR052256">
    <property type="entry name" value="E3_ubiquitin-ligase_CHFR"/>
</dbReference>
<dbReference type="Pfam" id="PF17979">
    <property type="entry name" value="zf-CRD"/>
    <property type="match status" value="1"/>
</dbReference>
<dbReference type="PANTHER" id="PTHR16079">
    <property type="entry name" value="UBIQUITIN LIGASE PROTEIN CHFR"/>
    <property type="match status" value="1"/>
</dbReference>